<name>A0ABT9IYJ6_9BACL</name>
<feature type="chain" id="PRO_5045215014" description="DUF1102 domain-containing protein" evidence="1">
    <location>
        <begin position="20"/>
        <end position="192"/>
    </location>
</feature>
<accession>A0ABT9IYJ6</accession>
<proteinExistence type="predicted"/>
<evidence type="ECO:0000313" key="3">
    <source>
        <dbReference type="Proteomes" id="UP001231941"/>
    </source>
</evidence>
<gene>
    <name evidence="2" type="ORF">Q5Y73_09700</name>
</gene>
<keyword evidence="1" id="KW-0732">Signal</keyword>
<feature type="signal peptide" evidence="1">
    <location>
        <begin position="1"/>
        <end position="19"/>
    </location>
</feature>
<dbReference type="EMBL" id="JAVAMP010000003">
    <property type="protein sequence ID" value="MDP5274383.1"/>
    <property type="molecule type" value="Genomic_DNA"/>
</dbReference>
<dbReference type="Proteomes" id="UP001231941">
    <property type="component" value="Unassembled WGS sequence"/>
</dbReference>
<evidence type="ECO:0008006" key="4">
    <source>
        <dbReference type="Google" id="ProtNLM"/>
    </source>
</evidence>
<evidence type="ECO:0000256" key="1">
    <source>
        <dbReference type="SAM" id="SignalP"/>
    </source>
</evidence>
<comment type="caution">
    <text evidence="2">The sequence shown here is derived from an EMBL/GenBank/DDBJ whole genome shotgun (WGS) entry which is preliminary data.</text>
</comment>
<organism evidence="2 3">
    <name type="scientific">Chengkuizengella axinellae</name>
    <dbReference type="NCBI Taxonomy" id="3064388"/>
    <lineage>
        <taxon>Bacteria</taxon>
        <taxon>Bacillati</taxon>
        <taxon>Bacillota</taxon>
        <taxon>Bacilli</taxon>
        <taxon>Bacillales</taxon>
        <taxon>Paenibacillaceae</taxon>
        <taxon>Chengkuizengella</taxon>
    </lineage>
</organism>
<dbReference type="RefSeq" id="WP_305991694.1">
    <property type="nucleotide sequence ID" value="NZ_JAVAMP010000003.1"/>
</dbReference>
<sequence length="192" mass="20718">MKKALLVVASLLAVSSVMAAMAFSSATVKNDANFSIVDTSGALLAIEAGEHQAAGYEERNDGAEVLVIDFDKGKDGQEYGLQPNSEYTWIDLFKVTNNSENSVDLTIDFEPSESEDDRDLTDADVEIAVNIDGNWKQIDGSDNSITIPNVDPGTSKSIDVRIIQNHDEQTEGESGDDNGLRNFQIVVSAESN</sequence>
<keyword evidence="3" id="KW-1185">Reference proteome</keyword>
<reference evidence="2 3" key="1">
    <citation type="submission" date="2023-08" db="EMBL/GenBank/DDBJ databases">
        <authorList>
            <person name="Park J.-S."/>
        </authorList>
    </citation>
    <scope>NUCLEOTIDE SEQUENCE [LARGE SCALE GENOMIC DNA]</scope>
    <source>
        <strain evidence="2 3">2205SS18-9</strain>
    </source>
</reference>
<protein>
    <recommendedName>
        <fullName evidence="4">DUF1102 domain-containing protein</fullName>
    </recommendedName>
</protein>
<evidence type="ECO:0000313" key="2">
    <source>
        <dbReference type="EMBL" id="MDP5274383.1"/>
    </source>
</evidence>